<dbReference type="EMBL" id="JAIWYP010000001">
    <property type="protein sequence ID" value="KAH3898372.1"/>
    <property type="molecule type" value="Genomic_DNA"/>
</dbReference>
<dbReference type="Gene3D" id="1.10.287.1490">
    <property type="match status" value="1"/>
</dbReference>
<dbReference type="Proteomes" id="UP000828390">
    <property type="component" value="Unassembled WGS sequence"/>
</dbReference>
<evidence type="ECO:0000313" key="2">
    <source>
        <dbReference type="Proteomes" id="UP000828390"/>
    </source>
</evidence>
<name>A0A9D4NKM7_DREPO</name>
<reference evidence="1" key="2">
    <citation type="submission" date="2020-11" db="EMBL/GenBank/DDBJ databases">
        <authorList>
            <person name="McCartney M.A."/>
            <person name="Auch B."/>
            <person name="Kono T."/>
            <person name="Mallez S."/>
            <person name="Becker A."/>
            <person name="Gohl D.M."/>
            <person name="Silverstein K.A.T."/>
            <person name="Koren S."/>
            <person name="Bechman K.B."/>
            <person name="Herman A."/>
            <person name="Abrahante J.E."/>
            <person name="Garbe J."/>
        </authorList>
    </citation>
    <scope>NUCLEOTIDE SEQUENCE</scope>
    <source>
        <strain evidence="1">Duluth1</strain>
        <tissue evidence="1">Whole animal</tissue>
    </source>
</reference>
<protein>
    <submittedName>
        <fullName evidence="1">Uncharacterized protein</fullName>
    </submittedName>
</protein>
<organism evidence="1 2">
    <name type="scientific">Dreissena polymorpha</name>
    <name type="common">Zebra mussel</name>
    <name type="synonym">Mytilus polymorpha</name>
    <dbReference type="NCBI Taxonomy" id="45954"/>
    <lineage>
        <taxon>Eukaryota</taxon>
        <taxon>Metazoa</taxon>
        <taxon>Spiralia</taxon>
        <taxon>Lophotrochozoa</taxon>
        <taxon>Mollusca</taxon>
        <taxon>Bivalvia</taxon>
        <taxon>Autobranchia</taxon>
        <taxon>Heteroconchia</taxon>
        <taxon>Euheterodonta</taxon>
        <taxon>Imparidentia</taxon>
        <taxon>Neoheterodontei</taxon>
        <taxon>Myida</taxon>
        <taxon>Dreissenoidea</taxon>
        <taxon>Dreissenidae</taxon>
        <taxon>Dreissena</taxon>
    </lineage>
</organism>
<reference evidence="1" key="1">
    <citation type="journal article" date="2019" name="bioRxiv">
        <title>The Genome of the Zebra Mussel, Dreissena polymorpha: A Resource for Invasive Species Research.</title>
        <authorList>
            <person name="McCartney M.A."/>
            <person name="Auch B."/>
            <person name="Kono T."/>
            <person name="Mallez S."/>
            <person name="Zhang Y."/>
            <person name="Obille A."/>
            <person name="Becker A."/>
            <person name="Abrahante J.E."/>
            <person name="Garbe J."/>
            <person name="Badalamenti J.P."/>
            <person name="Herman A."/>
            <person name="Mangelson H."/>
            <person name="Liachko I."/>
            <person name="Sullivan S."/>
            <person name="Sone E.D."/>
            <person name="Koren S."/>
            <person name="Silverstein K.A.T."/>
            <person name="Beckman K.B."/>
            <person name="Gohl D.M."/>
        </authorList>
    </citation>
    <scope>NUCLEOTIDE SEQUENCE</scope>
    <source>
        <strain evidence="1">Duluth1</strain>
        <tissue evidence="1">Whole animal</tissue>
    </source>
</reference>
<sequence>MQQEYRRIGTLKKTQSDMKGDAIKIHAQKATLEHKVAAMQSNTYNLKSRVQSLEWTQSDIFSKTRTIESQFDETLLQIVGRIATLEKTQSGMNGSANKTQAEIATVEQKVAATQRNTHNLQSRFQSKGGNANGFQIKNNNHRVTSRYDTKTDIPAPTKHRYVWGFISVFIKFVTERRI</sequence>
<evidence type="ECO:0000313" key="1">
    <source>
        <dbReference type="EMBL" id="KAH3898372.1"/>
    </source>
</evidence>
<accession>A0A9D4NKM7</accession>
<proteinExistence type="predicted"/>
<keyword evidence="2" id="KW-1185">Reference proteome</keyword>
<comment type="caution">
    <text evidence="1">The sequence shown here is derived from an EMBL/GenBank/DDBJ whole genome shotgun (WGS) entry which is preliminary data.</text>
</comment>
<gene>
    <name evidence="1" type="ORF">DPMN_022601</name>
</gene>
<dbReference type="AlphaFoldDB" id="A0A9D4NKM7"/>